<evidence type="ECO:0000256" key="4">
    <source>
        <dbReference type="ARBA" id="ARBA00035265"/>
    </source>
</evidence>
<evidence type="ECO:0000313" key="6">
    <source>
        <dbReference type="EMBL" id="AYR06504.1"/>
    </source>
</evidence>
<dbReference type="InterPro" id="IPR026569">
    <property type="entry name" value="Ribosomal_bL28"/>
</dbReference>
<dbReference type="HAMAP" id="MF_00373">
    <property type="entry name" value="Ribosomal_bL28"/>
    <property type="match status" value="1"/>
</dbReference>
<reference evidence="6" key="1">
    <citation type="journal article" date="2018" name="Genome Biol. Evol.">
        <title>Mitochondrial and Plastid Genomes from Coralline Red Algae Provide Insights into the Incongruent Evolutionary Histories of Organelles.</title>
        <authorList>
            <person name="Lee J."/>
            <person name="Song H.J."/>
            <person name="In Park S."/>
            <person name="Lee Y.M."/>
            <person name="Jeong S.Y."/>
            <person name="Oh Cho T."/>
            <person name="Kim J.H."/>
            <person name="Choi H.G."/>
            <person name="Choi C.G."/>
            <person name="Nelson W.A."/>
            <person name="Fredericq S."/>
            <person name="Bhattacharya D."/>
            <person name="Su Yoon H."/>
        </authorList>
    </citation>
    <scope>NUCLEOTIDE SEQUENCE</scope>
</reference>
<dbReference type="PANTHER" id="PTHR13528">
    <property type="entry name" value="39S RIBOSOMAL PROTEIN L28, MITOCHONDRIAL"/>
    <property type="match status" value="1"/>
</dbReference>
<geneLocation type="plastid" evidence="6"/>
<name>A0A3G3MI63_9FLOR</name>
<dbReference type="InterPro" id="IPR001383">
    <property type="entry name" value="Ribosomal_bL28_bact-type"/>
</dbReference>
<dbReference type="NCBIfam" id="TIGR00009">
    <property type="entry name" value="L28"/>
    <property type="match status" value="1"/>
</dbReference>
<dbReference type="EMBL" id="MH281630">
    <property type="protein sequence ID" value="AYR06504.1"/>
    <property type="molecule type" value="Genomic_DNA"/>
</dbReference>
<evidence type="ECO:0000256" key="3">
    <source>
        <dbReference type="ARBA" id="ARBA00023274"/>
    </source>
</evidence>
<evidence type="ECO:0000256" key="5">
    <source>
        <dbReference type="ARBA" id="ARBA00035447"/>
    </source>
</evidence>
<sequence>MTKQCEITNKRANNAYNISHSHVRTKKRQNVNLQYKKVWSITKQCWIKMRISTKALKTINRLGV</sequence>
<dbReference type="GO" id="GO:0005840">
    <property type="term" value="C:ribosome"/>
    <property type="evidence" value="ECO:0007669"/>
    <property type="project" value="UniProtKB-KW"/>
</dbReference>
<dbReference type="Pfam" id="PF00830">
    <property type="entry name" value="Ribosomal_L28"/>
    <property type="match status" value="1"/>
</dbReference>
<protein>
    <recommendedName>
        <fullName evidence="4">Large ribosomal subunit protein bL28c</fullName>
    </recommendedName>
    <alternativeName>
        <fullName evidence="5">50S ribosomal protein L28, chloroplastic</fullName>
    </alternativeName>
</protein>
<keyword evidence="2 6" id="KW-0689">Ribosomal protein</keyword>
<proteinExistence type="inferred from homology"/>
<dbReference type="SUPFAM" id="SSF143800">
    <property type="entry name" value="L28p-like"/>
    <property type="match status" value="1"/>
</dbReference>
<keyword evidence="6" id="KW-0934">Plastid</keyword>
<gene>
    <name evidence="6" type="primary">rpl28</name>
</gene>
<keyword evidence="3" id="KW-0687">Ribonucleoprotein</keyword>
<dbReference type="InterPro" id="IPR037147">
    <property type="entry name" value="Ribosomal_bL28_sf"/>
</dbReference>
<dbReference type="InterPro" id="IPR034704">
    <property type="entry name" value="Ribosomal_bL28/bL31-like_sf"/>
</dbReference>
<dbReference type="AlphaFoldDB" id="A0A3G3MI63"/>
<dbReference type="GO" id="GO:0006412">
    <property type="term" value="P:translation"/>
    <property type="evidence" value="ECO:0007669"/>
    <property type="project" value="InterPro"/>
</dbReference>
<dbReference type="PANTHER" id="PTHR13528:SF2">
    <property type="entry name" value="LARGE RIBOSOMAL SUBUNIT PROTEIN BL28M"/>
    <property type="match status" value="1"/>
</dbReference>
<comment type="similarity">
    <text evidence="1">Belongs to the bacterial ribosomal protein bL28 family.</text>
</comment>
<evidence type="ECO:0000256" key="2">
    <source>
        <dbReference type="ARBA" id="ARBA00022980"/>
    </source>
</evidence>
<evidence type="ECO:0000256" key="1">
    <source>
        <dbReference type="ARBA" id="ARBA00008760"/>
    </source>
</evidence>
<dbReference type="GO" id="GO:0003735">
    <property type="term" value="F:structural constituent of ribosome"/>
    <property type="evidence" value="ECO:0007669"/>
    <property type="project" value="InterPro"/>
</dbReference>
<dbReference type="GO" id="GO:1990904">
    <property type="term" value="C:ribonucleoprotein complex"/>
    <property type="evidence" value="ECO:0007669"/>
    <property type="project" value="UniProtKB-KW"/>
</dbReference>
<dbReference type="Gene3D" id="2.30.170.40">
    <property type="entry name" value="Ribosomal protein L28/L24"/>
    <property type="match status" value="1"/>
</dbReference>
<accession>A0A3G3MI63</accession>
<organism evidence="6">
    <name type="scientific">Rhodogorgon sp</name>
    <dbReference type="NCBI Taxonomy" id="2485824"/>
    <lineage>
        <taxon>Eukaryota</taxon>
        <taxon>Rhodophyta</taxon>
        <taxon>Florideophyceae</taxon>
        <taxon>Corallinophycidae</taxon>
        <taxon>Rhodogorgonales</taxon>
        <taxon>Rhodogorgonaceae</taxon>
        <taxon>Rhodogorgon</taxon>
    </lineage>
</organism>